<evidence type="ECO:0000313" key="2">
    <source>
        <dbReference type="Proteomes" id="UP000228561"/>
    </source>
</evidence>
<sequence length="131" mass="14983">MEKNWFTLEKHCFLVKGARRAAIYDLVNGNVYSVNENAVELLQKCENGNCLKGVTKKTDLSINEILKYLRQLQKLKLGRFVTKKEKTAKAIKNAKKLNIPLRVAVIIMKQNQNSAKETSANFAQQRRTKVC</sequence>
<dbReference type="AlphaFoldDB" id="A0A2M7B8F5"/>
<organism evidence="1 2">
    <name type="scientific">Candidatus Tagabacteria bacterium CG03_land_8_20_14_0_80_41_22</name>
    <dbReference type="NCBI Taxonomy" id="1975020"/>
    <lineage>
        <taxon>Bacteria</taxon>
        <taxon>Candidatus Tagaibacteriota</taxon>
    </lineage>
</organism>
<accession>A0A2M7B8F5</accession>
<name>A0A2M7B8F5_9BACT</name>
<gene>
    <name evidence="1" type="ORF">COS58_02570</name>
</gene>
<evidence type="ECO:0000313" key="1">
    <source>
        <dbReference type="EMBL" id="PIU99392.1"/>
    </source>
</evidence>
<dbReference type="Proteomes" id="UP000228561">
    <property type="component" value="Unassembled WGS sequence"/>
</dbReference>
<protein>
    <submittedName>
        <fullName evidence="1">Uncharacterized protein</fullName>
    </submittedName>
</protein>
<dbReference type="EMBL" id="PEVG01000033">
    <property type="protein sequence ID" value="PIU99392.1"/>
    <property type="molecule type" value="Genomic_DNA"/>
</dbReference>
<proteinExistence type="predicted"/>
<comment type="caution">
    <text evidence="1">The sequence shown here is derived from an EMBL/GenBank/DDBJ whole genome shotgun (WGS) entry which is preliminary data.</text>
</comment>
<reference evidence="2" key="1">
    <citation type="submission" date="2017-09" db="EMBL/GenBank/DDBJ databases">
        <title>Depth-based differentiation of microbial function through sediment-hosted aquifers and enrichment of novel symbionts in the deep terrestrial subsurface.</title>
        <authorList>
            <person name="Probst A.J."/>
            <person name="Ladd B."/>
            <person name="Jarett J.K."/>
            <person name="Geller-Mcgrath D.E."/>
            <person name="Sieber C.M.K."/>
            <person name="Emerson J.B."/>
            <person name="Anantharaman K."/>
            <person name="Thomas B.C."/>
            <person name="Malmstrom R."/>
            <person name="Stieglmeier M."/>
            <person name="Klingl A."/>
            <person name="Woyke T."/>
            <person name="Ryan C.M."/>
            <person name="Banfield J.F."/>
        </authorList>
    </citation>
    <scope>NUCLEOTIDE SEQUENCE [LARGE SCALE GENOMIC DNA]</scope>
</reference>